<organism evidence="1">
    <name type="scientific">Sesamum radiatum</name>
    <name type="common">Black benniseed</name>
    <dbReference type="NCBI Taxonomy" id="300843"/>
    <lineage>
        <taxon>Eukaryota</taxon>
        <taxon>Viridiplantae</taxon>
        <taxon>Streptophyta</taxon>
        <taxon>Embryophyta</taxon>
        <taxon>Tracheophyta</taxon>
        <taxon>Spermatophyta</taxon>
        <taxon>Magnoliopsida</taxon>
        <taxon>eudicotyledons</taxon>
        <taxon>Gunneridae</taxon>
        <taxon>Pentapetalae</taxon>
        <taxon>asterids</taxon>
        <taxon>lamiids</taxon>
        <taxon>Lamiales</taxon>
        <taxon>Pedaliaceae</taxon>
        <taxon>Sesamum</taxon>
    </lineage>
</organism>
<proteinExistence type="predicted"/>
<sequence length="114" mass="12965">MNLDFVEEVRERASMWAAMYKARMAKAYNSRVRPRNFQVGDLVMRKAEASGPIGKLDSKWVGPYKVTEIVGTGAYKLQQMDGTSIARGTLQISRSIIPEVARQKKFPFWLVILL</sequence>
<gene>
    <name evidence="1" type="ORF">Sradi_0999800</name>
</gene>
<comment type="caution">
    <text evidence="1">The sequence shown here is derived from an EMBL/GenBank/DDBJ whole genome shotgun (WGS) entry which is preliminary data.</text>
</comment>
<protein>
    <submittedName>
        <fullName evidence="1">Uncharacterized protein</fullName>
    </submittedName>
</protein>
<evidence type="ECO:0000313" key="1">
    <source>
        <dbReference type="EMBL" id="KAL0424650.1"/>
    </source>
</evidence>
<name>A0AAW2V811_SESRA</name>
<reference evidence="1" key="2">
    <citation type="journal article" date="2024" name="Plant">
        <title>Genomic evolution and insights into agronomic trait innovations of Sesamum species.</title>
        <authorList>
            <person name="Miao H."/>
            <person name="Wang L."/>
            <person name="Qu L."/>
            <person name="Liu H."/>
            <person name="Sun Y."/>
            <person name="Le M."/>
            <person name="Wang Q."/>
            <person name="Wei S."/>
            <person name="Zheng Y."/>
            <person name="Lin W."/>
            <person name="Duan Y."/>
            <person name="Cao H."/>
            <person name="Xiong S."/>
            <person name="Wang X."/>
            <person name="Wei L."/>
            <person name="Li C."/>
            <person name="Ma Q."/>
            <person name="Ju M."/>
            <person name="Zhao R."/>
            <person name="Li G."/>
            <person name="Mu C."/>
            <person name="Tian Q."/>
            <person name="Mei H."/>
            <person name="Zhang T."/>
            <person name="Gao T."/>
            <person name="Zhang H."/>
        </authorList>
    </citation>
    <scope>NUCLEOTIDE SEQUENCE</scope>
    <source>
        <strain evidence="1">G02</strain>
    </source>
</reference>
<accession>A0AAW2V811</accession>
<dbReference type="AlphaFoldDB" id="A0AAW2V811"/>
<dbReference type="EMBL" id="JACGWJ010000004">
    <property type="protein sequence ID" value="KAL0424650.1"/>
    <property type="molecule type" value="Genomic_DNA"/>
</dbReference>
<reference evidence="1" key="1">
    <citation type="submission" date="2020-06" db="EMBL/GenBank/DDBJ databases">
        <authorList>
            <person name="Li T."/>
            <person name="Hu X."/>
            <person name="Zhang T."/>
            <person name="Song X."/>
            <person name="Zhang H."/>
            <person name="Dai N."/>
            <person name="Sheng W."/>
            <person name="Hou X."/>
            <person name="Wei L."/>
        </authorList>
    </citation>
    <scope>NUCLEOTIDE SEQUENCE</scope>
    <source>
        <strain evidence="1">G02</strain>
        <tissue evidence="1">Leaf</tissue>
    </source>
</reference>